<gene>
    <name evidence="2" type="ORF">P5X88_02345</name>
</gene>
<proteinExistence type="predicted"/>
<reference evidence="2" key="1">
    <citation type="submission" date="2023-03" db="EMBL/GenBank/DDBJ databases">
        <title>Bacterial isolates from washroom surfaces on a university campus.</title>
        <authorList>
            <person name="Holman D.B."/>
            <person name="Gzyl K.E."/>
            <person name="Taheri A.E."/>
        </authorList>
    </citation>
    <scope>NUCLEOTIDE SEQUENCE</scope>
    <source>
        <strain evidence="2">RD03</strain>
    </source>
</reference>
<keyword evidence="1" id="KW-0812">Transmembrane</keyword>
<dbReference type="RefSeq" id="WP_058006406.1">
    <property type="nucleotide sequence ID" value="NZ_CP065424.1"/>
</dbReference>
<name>A0AAW6SUT1_9BACI</name>
<evidence type="ECO:0000256" key="1">
    <source>
        <dbReference type="SAM" id="Phobius"/>
    </source>
</evidence>
<dbReference type="InterPro" id="IPR018672">
    <property type="entry name" value="DUF2140"/>
</dbReference>
<keyword evidence="1" id="KW-1133">Transmembrane helix</keyword>
<dbReference type="Proteomes" id="UP001159179">
    <property type="component" value="Unassembled WGS sequence"/>
</dbReference>
<dbReference type="EMBL" id="JAROYP010000001">
    <property type="protein sequence ID" value="MDH5159756.1"/>
    <property type="molecule type" value="Genomic_DNA"/>
</dbReference>
<dbReference type="Pfam" id="PF09911">
    <property type="entry name" value="DUF2140"/>
    <property type="match status" value="1"/>
</dbReference>
<feature type="transmembrane region" description="Helical" evidence="1">
    <location>
        <begin position="9"/>
        <end position="29"/>
    </location>
</feature>
<accession>A0AAW6SUT1</accession>
<evidence type="ECO:0000313" key="2">
    <source>
        <dbReference type="EMBL" id="MDH5159756.1"/>
    </source>
</evidence>
<keyword evidence="1" id="KW-0472">Membrane</keyword>
<protein>
    <submittedName>
        <fullName evidence="2">YpmS family protein</fullName>
    </submittedName>
</protein>
<sequence>MKKSRWKIAFFSLLVLNILIVGLLSYFIFSPGVNEIPKYNVKESDKINLKVKSNKKDLTNLINHYIQKENLNGPIDYSVNLDNEVELFGTMQIFSEDVQLKMTFEPVALKNGDLLLKQKSILIGDLNLPVSYVLKFIQKSYKLPEWVTIVPNEEVIYVGLHDLKVNNMTVRANTFDLENDDIEFSLQVPMN</sequence>
<comment type="caution">
    <text evidence="2">The sequence shown here is derived from an EMBL/GenBank/DDBJ whole genome shotgun (WGS) entry which is preliminary data.</text>
</comment>
<organism evidence="2 3">
    <name type="scientific">Heyndrickxia oleronia</name>
    <dbReference type="NCBI Taxonomy" id="38875"/>
    <lineage>
        <taxon>Bacteria</taxon>
        <taxon>Bacillati</taxon>
        <taxon>Bacillota</taxon>
        <taxon>Bacilli</taxon>
        <taxon>Bacillales</taxon>
        <taxon>Bacillaceae</taxon>
        <taxon>Heyndrickxia</taxon>
    </lineage>
</organism>
<evidence type="ECO:0000313" key="3">
    <source>
        <dbReference type="Proteomes" id="UP001159179"/>
    </source>
</evidence>
<dbReference type="AlphaFoldDB" id="A0AAW6SUT1"/>